<dbReference type="OrthoDB" id="2119228at2759"/>
<feature type="signal peptide" evidence="2">
    <location>
        <begin position="1"/>
        <end position="19"/>
    </location>
</feature>
<evidence type="ECO:0000256" key="1">
    <source>
        <dbReference type="ARBA" id="ARBA00022729"/>
    </source>
</evidence>
<dbReference type="HOGENOM" id="CLU_2905015_0_0_1"/>
<sequence>MKTSVGLVFLTTLIPQSSVVLDVAEWQQYGGLDYTGSRACDSGLTCVYVNDFYSQYQKGSGD</sequence>
<evidence type="ECO:0000313" key="5">
    <source>
        <dbReference type="Proteomes" id="UP000007148"/>
    </source>
</evidence>
<evidence type="ECO:0000256" key="2">
    <source>
        <dbReference type="SAM" id="SignalP"/>
    </source>
</evidence>
<dbReference type="GO" id="GO:0005576">
    <property type="term" value="C:extracellular region"/>
    <property type="evidence" value="ECO:0007669"/>
    <property type="project" value="InterPro"/>
</dbReference>
<evidence type="ECO:0000259" key="3">
    <source>
        <dbReference type="PROSITE" id="PS51164"/>
    </source>
</evidence>
<name>G4U1G1_SERID</name>
<dbReference type="AlphaFoldDB" id="G4U1G1"/>
<feature type="domain" description="CBM1" evidence="3">
    <location>
        <begin position="21"/>
        <end position="57"/>
    </location>
</feature>
<dbReference type="PROSITE" id="PS51164">
    <property type="entry name" value="CBM1_2"/>
    <property type="match status" value="1"/>
</dbReference>
<dbReference type="InterPro" id="IPR035971">
    <property type="entry name" value="CBD_sf"/>
</dbReference>
<keyword evidence="1 2" id="KW-0732">Signal</keyword>
<accession>G4U1G1</accession>
<comment type="caution">
    <text evidence="4">The sequence shown here is derived from an EMBL/GenBank/DDBJ whole genome shotgun (WGS) entry which is preliminary data.</text>
</comment>
<protein>
    <recommendedName>
        <fullName evidence="3">CBM1 domain-containing protein</fullName>
    </recommendedName>
</protein>
<dbReference type="Pfam" id="PF00734">
    <property type="entry name" value="CBM_1"/>
    <property type="match status" value="1"/>
</dbReference>
<dbReference type="InParanoid" id="G4U1G1"/>
<organism evidence="4 5">
    <name type="scientific">Serendipita indica (strain DSM 11827)</name>
    <name type="common">Root endophyte fungus</name>
    <name type="synonym">Piriformospora indica</name>
    <dbReference type="NCBI Taxonomy" id="1109443"/>
    <lineage>
        <taxon>Eukaryota</taxon>
        <taxon>Fungi</taxon>
        <taxon>Dikarya</taxon>
        <taxon>Basidiomycota</taxon>
        <taxon>Agaricomycotina</taxon>
        <taxon>Agaricomycetes</taxon>
        <taxon>Sebacinales</taxon>
        <taxon>Serendipitaceae</taxon>
        <taxon>Serendipita</taxon>
    </lineage>
</organism>
<dbReference type="GO" id="GO:0005975">
    <property type="term" value="P:carbohydrate metabolic process"/>
    <property type="evidence" value="ECO:0007669"/>
    <property type="project" value="InterPro"/>
</dbReference>
<dbReference type="EMBL" id="CAFZ01001567">
    <property type="protein sequence ID" value="CCA77404.1"/>
    <property type="molecule type" value="Genomic_DNA"/>
</dbReference>
<dbReference type="InterPro" id="IPR000254">
    <property type="entry name" value="CBD"/>
</dbReference>
<proteinExistence type="predicted"/>
<dbReference type="GO" id="GO:0030248">
    <property type="term" value="F:cellulose binding"/>
    <property type="evidence" value="ECO:0007669"/>
    <property type="project" value="InterPro"/>
</dbReference>
<keyword evidence="5" id="KW-1185">Reference proteome</keyword>
<dbReference type="SUPFAM" id="SSF57180">
    <property type="entry name" value="Cellulose-binding domain"/>
    <property type="match status" value="1"/>
</dbReference>
<reference evidence="4 5" key="1">
    <citation type="journal article" date="2011" name="PLoS Pathog.">
        <title>Endophytic Life Strategies Decoded by Genome and Transcriptome Analyses of the Mutualistic Root Symbiont Piriformospora indica.</title>
        <authorList>
            <person name="Zuccaro A."/>
            <person name="Lahrmann U."/>
            <person name="Guldener U."/>
            <person name="Langen G."/>
            <person name="Pfiffi S."/>
            <person name="Biedenkopf D."/>
            <person name="Wong P."/>
            <person name="Samans B."/>
            <person name="Grimm C."/>
            <person name="Basiewicz M."/>
            <person name="Murat C."/>
            <person name="Martin F."/>
            <person name="Kogel K.H."/>
        </authorList>
    </citation>
    <scope>NUCLEOTIDE SEQUENCE [LARGE SCALE GENOMIC DNA]</scope>
    <source>
        <strain evidence="4 5">DSM 11827</strain>
    </source>
</reference>
<evidence type="ECO:0000313" key="4">
    <source>
        <dbReference type="EMBL" id="CCA77404.1"/>
    </source>
</evidence>
<dbReference type="Proteomes" id="UP000007148">
    <property type="component" value="Unassembled WGS sequence"/>
</dbReference>
<feature type="chain" id="PRO_5003469547" description="CBM1 domain-containing protein" evidence="2">
    <location>
        <begin position="20"/>
        <end position="62"/>
    </location>
</feature>
<dbReference type="SMART" id="SM00236">
    <property type="entry name" value="fCBD"/>
    <property type="match status" value="1"/>
</dbReference>
<gene>
    <name evidence="4" type="ORF">PIIN_11381</name>
</gene>